<feature type="region of interest" description="Disordered" evidence="4">
    <location>
        <begin position="1"/>
        <end position="40"/>
    </location>
</feature>
<keyword evidence="1" id="KW-0547">Nucleotide-binding</keyword>
<dbReference type="PANTHER" id="PTHR47259:SF2">
    <property type="entry name" value="URACIL-REGULATED PROTEIN 1"/>
    <property type="match status" value="1"/>
</dbReference>
<protein>
    <recommendedName>
        <fullName evidence="8">GTP cyclohydrolase II</fullName>
    </recommendedName>
</protein>
<feature type="compositionally biased region" description="Basic and acidic residues" evidence="4">
    <location>
        <begin position="1"/>
        <end position="10"/>
    </location>
</feature>
<keyword evidence="3" id="KW-0342">GTP-binding</keyword>
<feature type="compositionally biased region" description="Polar residues" evidence="4">
    <location>
        <begin position="25"/>
        <end position="35"/>
    </location>
</feature>
<accession>A0A7S2R7M6</accession>
<dbReference type="InterPro" id="IPR036144">
    <property type="entry name" value="RibA-like_sf"/>
</dbReference>
<sequence length="456" mass="49540">MVETDKEQEKVGSAVPAHVRPRSGSAVSVDSTASGTKKRRATYVSITSHPDVAGSDPLPVNWGSADPATRGPIVCTTQDGRRNAIGAHGGSYCVYRALAIASNALDPDYTPNFLNTHPAVKIGPFPSWSDPKKIVTIDPFGAVVPTVYEKDIQGGLDVRPTIAITKAHVDFPEIKDAIREGRLKPDGVVLSKDGQVNVSKAAVEPVWYLPGVAERFNCSESKLRQLLFKETNGMYPELISRTDLHCFLPPIGGLTIYIFGDVDAITNPAKKLAVRVHDECNGSDVFGSDICTCRPYLAHGIEVAIKTAQEGGAGVIVYFRKEGRALGEVTKYLVYNARKRQEGGDTAAEYFNCTQNVAGVQDSRFQALMPDALQWLGITKIDLFISMSNMKYDAIVESGIEVVERVPIPEELVPKDAKVEIDAKVFAGYDGGKVYKVSQEELKKVKGRTKEELGVQ</sequence>
<dbReference type="GO" id="GO:0003935">
    <property type="term" value="F:GTP cyclohydrolase II activity"/>
    <property type="evidence" value="ECO:0007669"/>
    <property type="project" value="InterPro"/>
</dbReference>
<dbReference type="Pfam" id="PF12471">
    <property type="entry name" value="GTP_CH_N"/>
    <property type="match status" value="1"/>
</dbReference>
<dbReference type="AlphaFoldDB" id="A0A7S2R7M6"/>
<dbReference type="EMBL" id="HBHK01000976">
    <property type="protein sequence ID" value="CAD9663147.1"/>
    <property type="molecule type" value="Transcribed_RNA"/>
</dbReference>
<dbReference type="Gene3D" id="3.40.50.10990">
    <property type="entry name" value="GTP cyclohydrolase II"/>
    <property type="match status" value="1"/>
</dbReference>
<evidence type="ECO:0000259" key="6">
    <source>
        <dbReference type="Pfam" id="PF12471"/>
    </source>
</evidence>
<evidence type="ECO:0000256" key="2">
    <source>
        <dbReference type="ARBA" id="ARBA00022801"/>
    </source>
</evidence>
<reference evidence="7" key="1">
    <citation type="submission" date="2021-01" db="EMBL/GenBank/DDBJ databases">
        <authorList>
            <person name="Corre E."/>
            <person name="Pelletier E."/>
            <person name="Niang G."/>
            <person name="Scheremetjew M."/>
            <person name="Finn R."/>
            <person name="Kale V."/>
            <person name="Holt S."/>
            <person name="Cochrane G."/>
            <person name="Meng A."/>
            <person name="Brown T."/>
            <person name="Cohen L."/>
        </authorList>
    </citation>
    <scope>NUCLEOTIDE SEQUENCE</scope>
    <source>
        <strain evidence="7">NY070348D</strain>
    </source>
</reference>
<evidence type="ECO:0000259" key="5">
    <source>
        <dbReference type="Pfam" id="PF00925"/>
    </source>
</evidence>
<dbReference type="PANTHER" id="PTHR47259">
    <property type="match status" value="1"/>
</dbReference>
<dbReference type="GO" id="GO:0009231">
    <property type="term" value="P:riboflavin biosynthetic process"/>
    <property type="evidence" value="ECO:0007669"/>
    <property type="project" value="InterPro"/>
</dbReference>
<dbReference type="InterPro" id="IPR000926">
    <property type="entry name" value="RibA"/>
</dbReference>
<proteinExistence type="predicted"/>
<organism evidence="7">
    <name type="scientific">Mucochytrium quahogii</name>
    <dbReference type="NCBI Taxonomy" id="96639"/>
    <lineage>
        <taxon>Eukaryota</taxon>
        <taxon>Sar</taxon>
        <taxon>Stramenopiles</taxon>
        <taxon>Bigyra</taxon>
        <taxon>Labyrinthulomycetes</taxon>
        <taxon>Thraustochytrida</taxon>
        <taxon>Thraustochytriidae</taxon>
        <taxon>Mucochytrium</taxon>
    </lineage>
</organism>
<dbReference type="Pfam" id="PF00925">
    <property type="entry name" value="GTP_cyclohydro2"/>
    <property type="match status" value="1"/>
</dbReference>
<gene>
    <name evidence="7" type="ORF">QSP1433_LOCUS556</name>
</gene>
<dbReference type="InterPro" id="IPR032677">
    <property type="entry name" value="GTP_cyclohydro_II"/>
</dbReference>
<evidence type="ECO:0000256" key="3">
    <source>
        <dbReference type="ARBA" id="ARBA00023134"/>
    </source>
</evidence>
<name>A0A7S2R7M6_9STRA</name>
<evidence type="ECO:0008006" key="8">
    <source>
        <dbReference type="Google" id="ProtNLM"/>
    </source>
</evidence>
<keyword evidence="2" id="KW-0378">Hydrolase</keyword>
<dbReference type="CDD" id="cd00641">
    <property type="entry name" value="GTP_cyclohydro2"/>
    <property type="match status" value="1"/>
</dbReference>
<evidence type="ECO:0000256" key="1">
    <source>
        <dbReference type="ARBA" id="ARBA00022741"/>
    </source>
</evidence>
<dbReference type="InterPro" id="IPR022163">
    <property type="entry name" value="GTP_CH_N"/>
</dbReference>
<feature type="domain" description="GTP cyclohydrolase II" evidence="5">
    <location>
        <begin position="259"/>
        <end position="407"/>
    </location>
</feature>
<evidence type="ECO:0000256" key="4">
    <source>
        <dbReference type="SAM" id="MobiDB-lite"/>
    </source>
</evidence>
<dbReference type="SUPFAM" id="SSF142695">
    <property type="entry name" value="RibA-like"/>
    <property type="match status" value="1"/>
</dbReference>
<dbReference type="NCBIfam" id="NF005536">
    <property type="entry name" value="PRK07198.1"/>
    <property type="match status" value="1"/>
</dbReference>
<feature type="domain" description="GTP cyclohydrolase N-terminal" evidence="6">
    <location>
        <begin position="43"/>
        <end position="230"/>
    </location>
</feature>
<evidence type="ECO:0000313" key="7">
    <source>
        <dbReference type="EMBL" id="CAD9663147.1"/>
    </source>
</evidence>
<dbReference type="GO" id="GO:0005525">
    <property type="term" value="F:GTP binding"/>
    <property type="evidence" value="ECO:0007669"/>
    <property type="project" value="UniProtKB-KW"/>
</dbReference>